<dbReference type="InterPro" id="IPR040079">
    <property type="entry name" value="Glutathione_S-Trfase"/>
</dbReference>
<dbReference type="InterPro" id="IPR036249">
    <property type="entry name" value="Thioredoxin-like_sf"/>
</dbReference>
<feature type="domain" description="GST C-terminal" evidence="2">
    <location>
        <begin position="87"/>
        <end position="208"/>
    </location>
</feature>
<dbReference type="SFLD" id="SFLDS00019">
    <property type="entry name" value="Glutathione_Transferase_(cytos"/>
    <property type="match status" value="1"/>
</dbReference>
<dbReference type="CDD" id="cd03189">
    <property type="entry name" value="GST_C_GTT1_like"/>
    <property type="match status" value="1"/>
</dbReference>
<dbReference type="Pfam" id="PF13410">
    <property type="entry name" value="GST_C_2"/>
    <property type="match status" value="1"/>
</dbReference>
<keyword evidence="4" id="KW-1185">Reference proteome</keyword>
<comment type="caution">
    <text evidence="3">The sequence shown here is derived from an EMBL/GenBank/DDBJ whole genome shotgun (WGS) entry which is preliminary data.</text>
</comment>
<dbReference type="PANTHER" id="PTHR44051:SF9">
    <property type="entry name" value="GLUTATHIONE S-TRANSFERASE 1"/>
    <property type="match status" value="1"/>
</dbReference>
<sequence length="208" mass="23467">MNITVHHLENSRSQRILWLLEELRLPYRVVRYARDPISGLAPDAVRDIHPLGKLPVIQDGSLTIAESGLIFEHLLNQSDMKIGRPTDSESSRRYQHFMHYAEGSLMPPLFALLVLRRMGEAGQSAAADLRRSFAGHLAWMDAELATRPWFAGETFTAVDIMMSFPLEAARQRGGLDERYVNLNAFLRRIHSRPAYRAAVETGGPYALA</sequence>
<name>A0ABU8IZT6_9BURK</name>
<proteinExistence type="predicted"/>
<dbReference type="SUPFAM" id="SSF47616">
    <property type="entry name" value="GST C-terminal domain-like"/>
    <property type="match status" value="1"/>
</dbReference>
<dbReference type="InterPro" id="IPR004045">
    <property type="entry name" value="Glutathione_S-Trfase_N"/>
</dbReference>
<protein>
    <submittedName>
        <fullName evidence="3">Glutathione S-transferase</fullName>
    </submittedName>
</protein>
<dbReference type="Pfam" id="PF13409">
    <property type="entry name" value="GST_N_2"/>
    <property type="match status" value="1"/>
</dbReference>
<evidence type="ECO:0000313" key="3">
    <source>
        <dbReference type="EMBL" id="MEI6001173.1"/>
    </source>
</evidence>
<gene>
    <name evidence="3" type="ORF">H3V53_29540</name>
</gene>
<organism evidence="3 4">
    <name type="scientific">Paraburkholderia bengalensis</name>
    <dbReference type="NCBI Taxonomy" id="2747562"/>
    <lineage>
        <taxon>Bacteria</taxon>
        <taxon>Pseudomonadati</taxon>
        <taxon>Pseudomonadota</taxon>
        <taxon>Betaproteobacteria</taxon>
        <taxon>Burkholderiales</taxon>
        <taxon>Burkholderiaceae</taxon>
        <taxon>Paraburkholderia</taxon>
    </lineage>
</organism>
<evidence type="ECO:0000313" key="4">
    <source>
        <dbReference type="Proteomes" id="UP001386437"/>
    </source>
</evidence>
<dbReference type="SUPFAM" id="SSF52833">
    <property type="entry name" value="Thioredoxin-like"/>
    <property type="match status" value="1"/>
</dbReference>
<evidence type="ECO:0000259" key="1">
    <source>
        <dbReference type="PROSITE" id="PS50404"/>
    </source>
</evidence>
<dbReference type="InterPro" id="IPR036282">
    <property type="entry name" value="Glutathione-S-Trfase_C_sf"/>
</dbReference>
<dbReference type="CDD" id="cd03046">
    <property type="entry name" value="GST_N_GTT1_like"/>
    <property type="match status" value="1"/>
</dbReference>
<reference evidence="3 4" key="1">
    <citation type="journal article" date="2022" name="Arch. Microbiol.">
        <title>Paraburkholderia bengalensis sp. nov. isolated from roots of Oryza sativa, IR64.</title>
        <authorList>
            <person name="Nag P."/>
            <person name="Mondal N."/>
            <person name="Sarkar J."/>
            <person name="Das S."/>
        </authorList>
    </citation>
    <scope>NUCLEOTIDE SEQUENCE [LARGE SCALE GENOMIC DNA]</scope>
    <source>
        <strain evidence="3 4">IR64_4_BI</strain>
    </source>
</reference>
<dbReference type="EMBL" id="JACFYJ010000066">
    <property type="protein sequence ID" value="MEI6001173.1"/>
    <property type="molecule type" value="Genomic_DNA"/>
</dbReference>
<accession>A0ABU8IZT6</accession>
<dbReference type="InterPro" id="IPR010987">
    <property type="entry name" value="Glutathione-S-Trfase_C-like"/>
</dbReference>
<dbReference type="PANTHER" id="PTHR44051">
    <property type="entry name" value="GLUTATHIONE S-TRANSFERASE-RELATED"/>
    <property type="match status" value="1"/>
</dbReference>
<dbReference type="SFLD" id="SFLDG01150">
    <property type="entry name" value="Main.1:_Beta-like"/>
    <property type="match status" value="1"/>
</dbReference>
<dbReference type="PROSITE" id="PS50405">
    <property type="entry name" value="GST_CTER"/>
    <property type="match status" value="1"/>
</dbReference>
<dbReference type="PROSITE" id="PS50404">
    <property type="entry name" value="GST_NTER"/>
    <property type="match status" value="1"/>
</dbReference>
<dbReference type="SFLD" id="SFLDG00358">
    <property type="entry name" value="Main_(cytGST)"/>
    <property type="match status" value="1"/>
</dbReference>
<dbReference type="Proteomes" id="UP001386437">
    <property type="component" value="Unassembled WGS sequence"/>
</dbReference>
<dbReference type="Gene3D" id="1.20.1050.10">
    <property type="match status" value="1"/>
</dbReference>
<dbReference type="Gene3D" id="3.40.30.10">
    <property type="entry name" value="Glutaredoxin"/>
    <property type="match status" value="1"/>
</dbReference>
<feature type="domain" description="GST N-terminal" evidence="1">
    <location>
        <begin position="1"/>
        <end position="82"/>
    </location>
</feature>
<dbReference type="RefSeq" id="WP_336600950.1">
    <property type="nucleotide sequence ID" value="NZ_JACFYJ010000066.1"/>
</dbReference>
<evidence type="ECO:0000259" key="2">
    <source>
        <dbReference type="PROSITE" id="PS50405"/>
    </source>
</evidence>